<evidence type="ECO:0000313" key="4">
    <source>
        <dbReference type="Proteomes" id="UP000789595"/>
    </source>
</evidence>
<dbReference type="OrthoDB" id="76949at2759"/>
<protein>
    <recommendedName>
        <fullName evidence="5">SAM domain-containing protein</fullName>
    </recommendedName>
</protein>
<feature type="compositionally biased region" description="Low complexity" evidence="2">
    <location>
        <begin position="44"/>
        <end position="55"/>
    </location>
</feature>
<dbReference type="InterPro" id="IPR003903">
    <property type="entry name" value="UIM_dom"/>
</dbReference>
<keyword evidence="1" id="KW-0175">Coiled coil</keyword>
<proteinExistence type="predicted"/>
<keyword evidence="4" id="KW-1185">Reference proteome</keyword>
<comment type="caution">
    <text evidence="3">The sequence shown here is derived from an EMBL/GenBank/DDBJ whole genome shotgun (WGS) entry which is preliminary data.</text>
</comment>
<dbReference type="InterPro" id="IPR013761">
    <property type="entry name" value="SAM/pointed_sf"/>
</dbReference>
<reference evidence="3" key="1">
    <citation type="submission" date="2021-11" db="EMBL/GenBank/DDBJ databases">
        <authorList>
            <consortium name="Genoscope - CEA"/>
            <person name="William W."/>
        </authorList>
    </citation>
    <scope>NUCLEOTIDE SEQUENCE</scope>
</reference>
<organism evidence="3 4">
    <name type="scientific">Pelagomonas calceolata</name>
    <dbReference type="NCBI Taxonomy" id="35677"/>
    <lineage>
        <taxon>Eukaryota</taxon>
        <taxon>Sar</taxon>
        <taxon>Stramenopiles</taxon>
        <taxon>Ochrophyta</taxon>
        <taxon>Pelagophyceae</taxon>
        <taxon>Pelagomonadales</taxon>
        <taxon>Pelagomonadaceae</taxon>
        <taxon>Pelagomonas</taxon>
    </lineage>
</organism>
<dbReference type="AlphaFoldDB" id="A0A8J2WR10"/>
<dbReference type="Gene3D" id="1.10.150.50">
    <property type="entry name" value="Transcription Factor, Ets-1"/>
    <property type="match status" value="1"/>
</dbReference>
<accession>A0A8J2WR10</accession>
<sequence>MEESRRTAAAAPLSEDAELQRALAMSAQSYTAEQSQRKAYERYAAPAGAVRAPRHAAPPQPPASADLAPLHALRQRAEQAVSERRQREAKLAELARRPPAIQAAPDVARLMDELGLSHFLPLLLAEEAADMETLICLEAGDLKDLLLPLGARTKLLYALKHPDWRPRYK</sequence>
<evidence type="ECO:0000256" key="2">
    <source>
        <dbReference type="SAM" id="MobiDB-lite"/>
    </source>
</evidence>
<dbReference type="EMBL" id="CAKKNE010000001">
    <property type="protein sequence ID" value="CAH0363879.1"/>
    <property type="molecule type" value="Genomic_DNA"/>
</dbReference>
<gene>
    <name evidence="3" type="ORF">PECAL_1P02200</name>
</gene>
<feature type="coiled-coil region" evidence="1">
    <location>
        <begin position="70"/>
        <end position="97"/>
    </location>
</feature>
<evidence type="ECO:0000313" key="3">
    <source>
        <dbReference type="EMBL" id="CAH0363879.1"/>
    </source>
</evidence>
<dbReference type="PROSITE" id="PS50330">
    <property type="entry name" value="UIM"/>
    <property type="match status" value="1"/>
</dbReference>
<feature type="region of interest" description="Disordered" evidence="2">
    <location>
        <begin position="44"/>
        <end position="66"/>
    </location>
</feature>
<evidence type="ECO:0000256" key="1">
    <source>
        <dbReference type="SAM" id="Coils"/>
    </source>
</evidence>
<name>A0A8J2WR10_9STRA</name>
<evidence type="ECO:0008006" key="5">
    <source>
        <dbReference type="Google" id="ProtNLM"/>
    </source>
</evidence>
<dbReference type="Proteomes" id="UP000789595">
    <property type="component" value="Unassembled WGS sequence"/>
</dbReference>
<dbReference type="SUPFAM" id="SSF47769">
    <property type="entry name" value="SAM/Pointed domain"/>
    <property type="match status" value="1"/>
</dbReference>